<comment type="subcellular location">
    <subcellularLocation>
        <location evidence="3">Cytoplasm</location>
    </subcellularLocation>
</comment>
<dbReference type="PANTHER" id="PTHR10772:SF58">
    <property type="entry name" value="CO-CHAPERONIN GROES"/>
    <property type="match status" value="1"/>
</dbReference>
<proteinExistence type="inferred from homology"/>
<dbReference type="GO" id="GO:0046872">
    <property type="term" value="F:metal ion binding"/>
    <property type="evidence" value="ECO:0007669"/>
    <property type="project" value="TreeGrafter"/>
</dbReference>
<dbReference type="GO" id="GO:0051082">
    <property type="term" value="F:unfolded protein binding"/>
    <property type="evidence" value="ECO:0007669"/>
    <property type="project" value="TreeGrafter"/>
</dbReference>
<reference evidence="6" key="1">
    <citation type="submission" date="2014-07" db="EMBL/GenBank/DDBJ databases">
        <authorList>
            <person name="Wibberg D."/>
        </authorList>
    </citation>
    <scope>NUCLEOTIDE SEQUENCE [LARGE SCALE GENOMIC DNA]</scope>
    <source>
        <strain evidence="6">DG5</strain>
    </source>
</reference>
<dbReference type="GO" id="GO:0044183">
    <property type="term" value="F:protein folding chaperone"/>
    <property type="evidence" value="ECO:0007669"/>
    <property type="project" value="InterPro"/>
</dbReference>
<dbReference type="PATRIC" id="fig|29343.3.peg.478"/>
<gene>
    <name evidence="3" type="primary">groES</name>
    <name evidence="3" type="synonym">groS</name>
    <name evidence="5" type="ORF">CCDG5_0456</name>
</gene>
<sequence length="94" mass="10003">MTIKPLADRVVIKMVEAEETTKSGIILTGSAKEKPEVAEVIAVGPGGMVDGKEVKMLVKVGDKVLTSKYAGTEVKVDGTQYTIVRQSDILAIVE</sequence>
<dbReference type="HOGENOM" id="CLU_132825_2_0_9"/>
<evidence type="ECO:0000256" key="3">
    <source>
        <dbReference type="HAMAP-Rule" id="MF_00580"/>
    </source>
</evidence>
<protein>
    <recommendedName>
        <fullName evidence="3">Co-chaperonin GroES</fullName>
    </recommendedName>
    <alternativeName>
        <fullName evidence="3">10 kDa chaperonin</fullName>
    </alternativeName>
    <alternativeName>
        <fullName evidence="3">Chaperonin-10</fullName>
        <shortName evidence="3">Cpn10</shortName>
    </alternativeName>
</protein>
<dbReference type="InterPro" id="IPR018369">
    <property type="entry name" value="Chaprnonin_Cpn10_CS"/>
</dbReference>
<dbReference type="AlphaFoldDB" id="A0A078KR38"/>
<organism evidence="5 6">
    <name type="scientific">[Clostridium] cellulosi</name>
    <dbReference type="NCBI Taxonomy" id="29343"/>
    <lineage>
        <taxon>Bacteria</taxon>
        <taxon>Bacillati</taxon>
        <taxon>Bacillota</taxon>
        <taxon>Clostridia</taxon>
        <taxon>Eubacteriales</taxon>
        <taxon>Oscillospiraceae</taxon>
        <taxon>Oscillospiraceae incertae sedis</taxon>
    </lineage>
</organism>
<dbReference type="Gene3D" id="2.30.33.40">
    <property type="entry name" value="GroES chaperonin"/>
    <property type="match status" value="1"/>
</dbReference>
<dbReference type="Proteomes" id="UP000032431">
    <property type="component" value="Chromosome I"/>
</dbReference>
<keyword evidence="6" id="KW-1185">Reference proteome</keyword>
<dbReference type="PANTHER" id="PTHR10772">
    <property type="entry name" value="10 KDA HEAT SHOCK PROTEIN"/>
    <property type="match status" value="1"/>
</dbReference>
<dbReference type="InterPro" id="IPR037124">
    <property type="entry name" value="Chaperonin_GroES_sf"/>
</dbReference>
<keyword evidence="2 3" id="KW-0143">Chaperone</keyword>
<dbReference type="InterPro" id="IPR011032">
    <property type="entry name" value="GroES-like_sf"/>
</dbReference>
<dbReference type="GO" id="GO:0005524">
    <property type="term" value="F:ATP binding"/>
    <property type="evidence" value="ECO:0007669"/>
    <property type="project" value="InterPro"/>
</dbReference>
<comment type="subunit">
    <text evidence="3">Heptamer of 7 subunits arranged in a ring. Interacts with the chaperonin GroEL.</text>
</comment>
<dbReference type="SUPFAM" id="SSF50129">
    <property type="entry name" value="GroES-like"/>
    <property type="match status" value="1"/>
</dbReference>
<dbReference type="STRING" id="29343.CCDG5_0456"/>
<dbReference type="OrthoDB" id="9806791at2"/>
<evidence type="ECO:0000313" key="5">
    <source>
        <dbReference type="EMBL" id="CDZ23594.1"/>
    </source>
</evidence>
<dbReference type="NCBIfam" id="NF001531">
    <property type="entry name" value="PRK00364.2-2"/>
    <property type="match status" value="1"/>
</dbReference>
<dbReference type="SMART" id="SM00883">
    <property type="entry name" value="Cpn10"/>
    <property type="match status" value="1"/>
</dbReference>
<dbReference type="PRINTS" id="PR00297">
    <property type="entry name" value="CHAPERONIN10"/>
</dbReference>
<evidence type="ECO:0000256" key="2">
    <source>
        <dbReference type="ARBA" id="ARBA00023186"/>
    </source>
</evidence>
<dbReference type="PROSITE" id="PS00681">
    <property type="entry name" value="CHAPERONINS_CPN10"/>
    <property type="match status" value="1"/>
</dbReference>
<dbReference type="GO" id="GO:0051087">
    <property type="term" value="F:protein-folding chaperone binding"/>
    <property type="evidence" value="ECO:0007669"/>
    <property type="project" value="TreeGrafter"/>
</dbReference>
<dbReference type="Pfam" id="PF00166">
    <property type="entry name" value="Cpn10"/>
    <property type="match status" value="1"/>
</dbReference>
<dbReference type="GO" id="GO:0005737">
    <property type="term" value="C:cytoplasm"/>
    <property type="evidence" value="ECO:0007669"/>
    <property type="project" value="UniProtKB-SubCell"/>
</dbReference>
<evidence type="ECO:0000256" key="4">
    <source>
        <dbReference type="RuleBase" id="RU000535"/>
    </source>
</evidence>
<dbReference type="EMBL" id="LM995447">
    <property type="protein sequence ID" value="CDZ23594.1"/>
    <property type="molecule type" value="Genomic_DNA"/>
</dbReference>
<keyword evidence="3" id="KW-0963">Cytoplasm</keyword>
<comment type="similarity">
    <text evidence="1 3 4">Belongs to the GroES chaperonin family.</text>
</comment>
<comment type="function">
    <text evidence="3 4">Together with the chaperonin GroEL, plays an essential role in assisting protein folding. The GroEL-GroES system forms a nano-cage that allows encapsulation of the non-native substrate proteins and provides a physical environment optimized to promote and accelerate protein folding. GroES binds to the apical surface of the GroEL ring, thereby capping the opening of the GroEL channel.</text>
</comment>
<dbReference type="NCBIfam" id="NF001533">
    <property type="entry name" value="PRK00364.2-4"/>
    <property type="match status" value="1"/>
</dbReference>
<dbReference type="InterPro" id="IPR020818">
    <property type="entry name" value="Chaperonin_GroES"/>
</dbReference>
<dbReference type="HAMAP" id="MF_00580">
    <property type="entry name" value="CH10"/>
    <property type="match status" value="1"/>
</dbReference>
<dbReference type="FunFam" id="2.30.33.40:FF:000001">
    <property type="entry name" value="10 kDa chaperonin"/>
    <property type="match status" value="1"/>
</dbReference>
<evidence type="ECO:0000256" key="1">
    <source>
        <dbReference type="ARBA" id="ARBA00006975"/>
    </source>
</evidence>
<dbReference type="CDD" id="cd00320">
    <property type="entry name" value="cpn10"/>
    <property type="match status" value="1"/>
</dbReference>
<accession>A0A078KR38</accession>
<dbReference type="KEGG" id="ccel:CCDG5_0456"/>
<evidence type="ECO:0000313" key="6">
    <source>
        <dbReference type="Proteomes" id="UP000032431"/>
    </source>
</evidence>
<name>A0A078KR38_9FIRM</name>